<reference evidence="5" key="1">
    <citation type="journal article" date="2010" name="Science">
        <title>The genome of the Western clawed frog Xenopus tropicalis.</title>
        <authorList>
            <person name="Hellsten U."/>
            <person name="Harland R.M."/>
            <person name="Gilchrist M.J."/>
            <person name="Hendrix D."/>
            <person name="Jurka J."/>
            <person name="Kapitonov V."/>
            <person name="Ovcharenko I."/>
            <person name="Putnam N.H."/>
            <person name="Shu S."/>
            <person name="Taher L."/>
            <person name="Blitz I.L."/>
            <person name="Blumberg B."/>
            <person name="Dichmann D.S."/>
            <person name="Dubchak I."/>
            <person name="Amaya E."/>
            <person name="Detter J.C."/>
            <person name="Fletcher R."/>
            <person name="Gerhard D.S."/>
            <person name="Goodstein D."/>
            <person name="Graves T."/>
            <person name="Grigoriev I.V."/>
            <person name="Grimwood J."/>
            <person name="Kawashima T."/>
            <person name="Lindquist E."/>
            <person name="Lucas S.M."/>
            <person name="Mead P.E."/>
            <person name="Mitros T."/>
            <person name="Ogino H."/>
            <person name="Ohta Y."/>
            <person name="Poliakov A.V."/>
            <person name="Pollet N."/>
            <person name="Robert J."/>
            <person name="Salamov A."/>
            <person name="Sater A.K."/>
            <person name="Schmutz J."/>
            <person name="Terry A."/>
            <person name="Vize P.D."/>
            <person name="Warren W.C."/>
            <person name="Wells D."/>
            <person name="Wills A."/>
            <person name="Wilson R.K."/>
            <person name="Zimmerman L.B."/>
            <person name="Zorn A.M."/>
            <person name="Grainger R."/>
            <person name="Grammer T."/>
            <person name="Khokha M.K."/>
            <person name="Richardson P.M."/>
            <person name="Rokhsar D.S."/>
        </authorList>
    </citation>
    <scope>NUCLEOTIDE SEQUENCE [LARGE SCALE GENOMIC DNA]</scope>
    <source>
        <strain evidence="5">Nigerian</strain>
    </source>
</reference>
<feature type="region of interest" description="Disordered" evidence="3">
    <location>
        <begin position="492"/>
        <end position="512"/>
    </location>
</feature>
<evidence type="ECO:0000259" key="4">
    <source>
        <dbReference type="PROSITE" id="PS50158"/>
    </source>
</evidence>
<organism evidence="5">
    <name type="scientific">Xenopus tropicalis</name>
    <name type="common">Western clawed frog</name>
    <name type="synonym">Silurana tropicalis</name>
    <dbReference type="NCBI Taxonomy" id="8364"/>
    <lineage>
        <taxon>Eukaryota</taxon>
        <taxon>Metazoa</taxon>
        <taxon>Chordata</taxon>
        <taxon>Craniata</taxon>
        <taxon>Vertebrata</taxon>
        <taxon>Euteleostomi</taxon>
        <taxon>Amphibia</taxon>
        <taxon>Batrachia</taxon>
        <taxon>Anura</taxon>
        <taxon>Pipoidea</taxon>
        <taxon>Pipidae</taxon>
        <taxon>Xenopodinae</taxon>
        <taxon>Xenopus</taxon>
        <taxon>Silurana</taxon>
    </lineage>
</organism>
<feature type="domain" description="CCHC-type" evidence="4">
    <location>
        <begin position="433"/>
        <end position="447"/>
    </location>
</feature>
<feature type="compositionally biased region" description="Polar residues" evidence="3">
    <location>
        <begin position="500"/>
        <end position="512"/>
    </location>
</feature>
<evidence type="ECO:0000256" key="2">
    <source>
        <dbReference type="SAM" id="Coils"/>
    </source>
</evidence>
<proteinExistence type="predicted"/>
<protein>
    <recommendedName>
        <fullName evidence="4">CCHC-type domain-containing protein</fullName>
    </recommendedName>
</protein>
<keyword evidence="1" id="KW-0863">Zinc-finger</keyword>
<dbReference type="InterPro" id="IPR001878">
    <property type="entry name" value="Znf_CCHC"/>
</dbReference>
<keyword evidence="1" id="KW-0862">Zinc</keyword>
<dbReference type="PROSITE" id="PS50158">
    <property type="entry name" value="ZF_CCHC"/>
    <property type="match status" value="1"/>
</dbReference>
<accession>A0A803JCL7</accession>
<dbReference type="InterPro" id="IPR036875">
    <property type="entry name" value="Znf_CCHC_sf"/>
</dbReference>
<dbReference type="AlphaFoldDB" id="A0A803JCL7"/>
<dbReference type="SUPFAM" id="SSF57756">
    <property type="entry name" value="Retrovirus zinc finger-like domains"/>
    <property type="match status" value="1"/>
</dbReference>
<dbReference type="InParanoid" id="A0A803JCL7"/>
<evidence type="ECO:0000256" key="3">
    <source>
        <dbReference type="SAM" id="MobiDB-lite"/>
    </source>
</evidence>
<reference evidence="5" key="2">
    <citation type="submission" date="2021-03" db="UniProtKB">
        <authorList>
            <consortium name="Ensembl"/>
        </authorList>
    </citation>
    <scope>IDENTIFICATION</scope>
</reference>
<dbReference type="GO" id="GO:0008270">
    <property type="term" value="F:zinc ion binding"/>
    <property type="evidence" value="ECO:0007669"/>
    <property type="project" value="UniProtKB-KW"/>
</dbReference>
<dbReference type="GeneTree" id="ENSGT01070000255654"/>
<evidence type="ECO:0000313" key="5">
    <source>
        <dbReference type="Ensembl" id="ENSXETP00000105629"/>
    </source>
</evidence>
<sequence length="512" mass="56852">MEGINKKIAMVKNTEDLLKCMQGADDPWYQVKSFVTTAIKGKALSNKKGRRALLFSACWIAENYKTLKDQNKMVEEKLEDLKDHYNALKITASTASAMCVNYHKTVNENSALKVENEELLGRLRDAEGAIRCLGALLNQPQVDHSHCKSEIEHLKAQLKRKDAVVAAFNVPGNAIIGNWESVEHSLCGINDNSCMAAPMAPIAVHIKTGTDGEEISRTRVETSLSNSDITVLSRELGPVRIDDDPVDLMLRIQNFQKVHHDLKDSDIFNVIVTSLDHGIKASIPNSVYRTRNSLSSLMDAVLDILGWDINAAHSAFVTCKQRREEPVKAFSERLYTLYSCTVQKPAKANLEDNVFKSALLKQSLPEIYQLVGLTVGPANSYLEVIDCLKRAESVVKECQRGFKSNIPVVKESQPIRKMNTGRPTVSPNHSKKRCYACRNLGHIAMNCTATTNCSNANVLSSPPISQITMLLQDMQKDIEVLKRNRLKANGIFPPDPALHINTQSDVDSNQEG</sequence>
<name>A0A803JCL7_XENTR</name>
<keyword evidence="2" id="KW-0175">Coiled coil</keyword>
<dbReference type="GO" id="GO:0003676">
    <property type="term" value="F:nucleic acid binding"/>
    <property type="evidence" value="ECO:0007669"/>
    <property type="project" value="InterPro"/>
</dbReference>
<dbReference type="Ensembl" id="ENSXETT00000115562">
    <property type="protein sequence ID" value="ENSXETP00000105629"/>
    <property type="gene ID" value="ENSXETG00000047693"/>
</dbReference>
<feature type="coiled-coil region" evidence="2">
    <location>
        <begin position="64"/>
        <end position="129"/>
    </location>
</feature>
<evidence type="ECO:0000256" key="1">
    <source>
        <dbReference type="PROSITE-ProRule" id="PRU00047"/>
    </source>
</evidence>
<keyword evidence="1" id="KW-0479">Metal-binding</keyword>